<keyword evidence="2" id="KW-0472">Membrane</keyword>
<dbReference type="RefSeq" id="WP_089733887.1">
    <property type="nucleotide sequence ID" value="NZ_FNIA01000011.1"/>
</dbReference>
<keyword evidence="2" id="KW-1133">Transmembrane helix</keyword>
<dbReference type="STRING" id="996166.SAMN05192554_11182"/>
<protein>
    <submittedName>
        <fullName evidence="3">Uncharacterized protein</fullName>
    </submittedName>
</protein>
<keyword evidence="4" id="KW-1185">Reference proteome</keyword>
<evidence type="ECO:0000313" key="3">
    <source>
        <dbReference type="EMBL" id="SDM98907.1"/>
    </source>
</evidence>
<accession>A0A1G9XQ53</accession>
<name>A0A1G9XQ53_9EURY</name>
<sequence>MTDAGAPADGDDGAADDERAAGTAGPDGPASARSPATDPRAPEPANPRRRLVVVGVVVLMLAASVGGIAWAVTQTGSTDATVPTAAFDHSYEGDERTALTYTGGDSVLAGNIVVEVDGDRATWADLRFGVDDDDTISAGDSVVLVGVEPGDELTVRYVAGDLDAAVANGTVGDGG</sequence>
<feature type="transmembrane region" description="Helical" evidence="2">
    <location>
        <begin position="51"/>
        <end position="72"/>
    </location>
</feature>
<feature type="region of interest" description="Disordered" evidence="1">
    <location>
        <begin position="1"/>
        <end position="46"/>
    </location>
</feature>
<dbReference type="EMBL" id="FNIA01000011">
    <property type="protein sequence ID" value="SDM98907.1"/>
    <property type="molecule type" value="Genomic_DNA"/>
</dbReference>
<proteinExistence type="predicted"/>
<organism evidence="3 4">
    <name type="scientific">Haloarchaeobius iranensis</name>
    <dbReference type="NCBI Taxonomy" id="996166"/>
    <lineage>
        <taxon>Archaea</taxon>
        <taxon>Methanobacteriati</taxon>
        <taxon>Methanobacteriota</taxon>
        <taxon>Stenosarchaea group</taxon>
        <taxon>Halobacteria</taxon>
        <taxon>Halobacteriales</taxon>
        <taxon>Halorubellaceae</taxon>
        <taxon>Haloarchaeobius</taxon>
    </lineage>
</organism>
<evidence type="ECO:0000313" key="4">
    <source>
        <dbReference type="Proteomes" id="UP000199370"/>
    </source>
</evidence>
<dbReference type="AlphaFoldDB" id="A0A1G9XQ53"/>
<dbReference type="Proteomes" id="UP000199370">
    <property type="component" value="Unassembled WGS sequence"/>
</dbReference>
<gene>
    <name evidence="3" type="ORF">SAMN05192554_11182</name>
</gene>
<evidence type="ECO:0000256" key="1">
    <source>
        <dbReference type="SAM" id="MobiDB-lite"/>
    </source>
</evidence>
<reference evidence="3 4" key="1">
    <citation type="submission" date="2016-10" db="EMBL/GenBank/DDBJ databases">
        <authorList>
            <person name="de Groot N.N."/>
        </authorList>
    </citation>
    <scope>NUCLEOTIDE SEQUENCE [LARGE SCALE GENOMIC DNA]</scope>
    <source>
        <strain evidence="4">EB21,IBRC-M 10013,KCTC 4048</strain>
    </source>
</reference>
<evidence type="ECO:0000256" key="2">
    <source>
        <dbReference type="SAM" id="Phobius"/>
    </source>
</evidence>
<keyword evidence="2" id="KW-0812">Transmembrane</keyword>